<dbReference type="EMBL" id="JAVXUP010000458">
    <property type="protein sequence ID" value="KAK3027488.1"/>
    <property type="molecule type" value="Genomic_DNA"/>
</dbReference>
<dbReference type="Proteomes" id="UP001188597">
    <property type="component" value="Unassembled WGS sequence"/>
</dbReference>
<evidence type="ECO:0000313" key="5">
    <source>
        <dbReference type="Proteomes" id="UP001188597"/>
    </source>
</evidence>
<dbReference type="AlphaFoldDB" id="A0AA88WLZ3"/>
<organism evidence="4 5">
    <name type="scientific">Escallonia herrerae</name>
    <dbReference type="NCBI Taxonomy" id="1293975"/>
    <lineage>
        <taxon>Eukaryota</taxon>
        <taxon>Viridiplantae</taxon>
        <taxon>Streptophyta</taxon>
        <taxon>Embryophyta</taxon>
        <taxon>Tracheophyta</taxon>
        <taxon>Spermatophyta</taxon>
        <taxon>Magnoliopsida</taxon>
        <taxon>eudicotyledons</taxon>
        <taxon>Gunneridae</taxon>
        <taxon>Pentapetalae</taxon>
        <taxon>asterids</taxon>
        <taxon>campanulids</taxon>
        <taxon>Escalloniales</taxon>
        <taxon>Escalloniaceae</taxon>
        <taxon>Escallonia</taxon>
    </lineage>
</organism>
<dbReference type="PROSITE" id="PS50067">
    <property type="entry name" value="KINESIN_MOTOR_2"/>
    <property type="match status" value="1"/>
</dbReference>
<sequence>MSQRTLLPLGLIPSVTYVIKSLPSEGPVPLDDSSDSNNAVDLEADISKIQDKLAILAANIYQLNTQRRQALNDILDLKGNIRVLCRMRPVMMEENFKHLGPVVALDSSAVLVNFAETNSKLYSFD</sequence>
<dbReference type="GO" id="GO:0007018">
    <property type="term" value="P:microtubule-based movement"/>
    <property type="evidence" value="ECO:0007669"/>
    <property type="project" value="InterPro"/>
</dbReference>
<name>A0AA88WLZ3_9ASTE</name>
<evidence type="ECO:0000313" key="4">
    <source>
        <dbReference type="EMBL" id="KAK3027488.1"/>
    </source>
</evidence>
<dbReference type="InterPro" id="IPR001752">
    <property type="entry name" value="Kinesin_motor_dom"/>
</dbReference>
<comment type="caution">
    <text evidence="2">Lacks conserved residue(s) required for the propagation of feature annotation.</text>
</comment>
<dbReference type="SUPFAM" id="SSF52540">
    <property type="entry name" value="P-loop containing nucleoside triphosphate hydrolases"/>
    <property type="match status" value="1"/>
</dbReference>
<dbReference type="InterPro" id="IPR027417">
    <property type="entry name" value="P-loop_NTPase"/>
</dbReference>
<dbReference type="GO" id="GO:0005524">
    <property type="term" value="F:ATP binding"/>
    <property type="evidence" value="ECO:0007669"/>
    <property type="project" value="InterPro"/>
</dbReference>
<proteinExistence type="inferred from homology"/>
<evidence type="ECO:0000256" key="2">
    <source>
        <dbReference type="PROSITE-ProRule" id="PRU00283"/>
    </source>
</evidence>
<dbReference type="Gene3D" id="3.40.850.10">
    <property type="entry name" value="Kinesin motor domain"/>
    <property type="match status" value="1"/>
</dbReference>
<evidence type="ECO:0000259" key="3">
    <source>
        <dbReference type="PROSITE" id="PS50067"/>
    </source>
</evidence>
<dbReference type="InterPro" id="IPR036961">
    <property type="entry name" value="Kinesin_motor_dom_sf"/>
</dbReference>
<dbReference type="GO" id="GO:0008017">
    <property type="term" value="F:microtubule binding"/>
    <property type="evidence" value="ECO:0007669"/>
    <property type="project" value="InterPro"/>
</dbReference>
<gene>
    <name evidence="4" type="ORF">RJ639_040289</name>
</gene>
<dbReference type="GO" id="GO:0003777">
    <property type="term" value="F:microtubule motor activity"/>
    <property type="evidence" value="ECO:0007669"/>
    <property type="project" value="InterPro"/>
</dbReference>
<feature type="domain" description="Kinesin motor" evidence="3">
    <location>
        <begin position="80"/>
        <end position="125"/>
    </location>
</feature>
<keyword evidence="5" id="KW-1185">Reference proteome</keyword>
<comment type="caution">
    <text evidence="4">The sequence shown here is derived from an EMBL/GenBank/DDBJ whole genome shotgun (WGS) entry which is preliminary data.</text>
</comment>
<evidence type="ECO:0000256" key="1">
    <source>
        <dbReference type="ARBA" id="ARBA00023175"/>
    </source>
</evidence>
<accession>A0AA88WLZ3</accession>
<dbReference type="Pfam" id="PF16796">
    <property type="entry name" value="Microtub_bd"/>
    <property type="match status" value="1"/>
</dbReference>
<comment type="similarity">
    <text evidence="2">Belongs to the TRAFAC class myosin-kinesin ATPase superfamily. Kinesin family.</text>
</comment>
<reference evidence="4" key="1">
    <citation type="submission" date="2022-12" db="EMBL/GenBank/DDBJ databases">
        <title>Draft genome assemblies for two species of Escallonia (Escalloniales).</title>
        <authorList>
            <person name="Chanderbali A."/>
            <person name="Dervinis C."/>
            <person name="Anghel I."/>
            <person name="Soltis D."/>
            <person name="Soltis P."/>
            <person name="Zapata F."/>
        </authorList>
    </citation>
    <scope>NUCLEOTIDE SEQUENCE</scope>
    <source>
        <strain evidence="4">UCBG64.0493</strain>
        <tissue evidence="4">Leaf</tissue>
    </source>
</reference>
<keyword evidence="1" id="KW-0505">Motor protein</keyword>
<protein>
    <recommendedName>
        <fullName evidence="3">Kinesin motor domain-containing protein</fullName>
    </recommendedName>
</protein>
<dbReference type="InterPro" id="IPR031852">
    <property type="entry name" value="Vik1/Cik1_MT-bd"/>
</dbReference>